<comment type="caution">
    <text evidence="8">The sequence shown here is derived from an EMBL/GenBank/DDBJ whole genome shotgun (WGS) entry which is preliminary data.</text>
</comment>
<dbReference type="PANTHER" id="PTHR42709">
    <property type="entry name" value="ALKALINE PHOSPHATASE LIKE PROTEIN"/>
    <property type="match status" value="1"/>
</dbReference>
<evidence type="ECO:0000256" key="3">
    <source>
        <dbReference type="ARBA" id="ARBA00022692"/>
    </source>
</evidence>
<keyword evidence="5 6" id="KW-0472">Membrane</keyword>
<evidence type="ECO:0000256" key="4">
    <source>
        <dbReference type="ARBA" id="ARBA00022989"/>
    </source>
</evidence>
<keyword evidence="4 6" id="KW-1133">Transmembrane helix</keyword>
<name>A0A0D1EGA2_9RHOB</name>
<dbReference type="AlphaFoldDB" id="A0A0D1EGA2"/>
<dbReference type="EMBL" id="JYFE01000027">
    <property type="protein sequence ID" value="KIT16684.1"/>
    <property type="molecule type" value="Genomic_DNA"/>
</dbReference>
<keyword evidence="9" id="KW-1185">Reference proteome</keyword>
<dbReference type="GO" id="GO:0005886">
    <property type="term" value="C:plasma membrane"/>
    <property type="evidence" value="ECO:0007669"/>
    <property type="project" value="UniProtKB-SubCell"/>
</dbReference>
<dbReference type="Proteomes" id="UP000032232">
    <property type="component" value="Unassembled WGS sequence"/>
</dbReference>
<reference evidence="8 9" key="1">
    <citation type="submission" date="2015-02" db="EMBL/GenBank/DDBJ databases">
        <title>Genome Sequence of Jannaschia aquimarina DSM28248, a member of the Roseobacter clade.</title>
        <authorList>
            <person name="Voget S."/>
            <person name="Daniel R."/>
        </authorList>
    </citation>
    <scope>NUCLEOTIDE SEQUENCE [LARGE SCALE GENOMIC DNA]</scope>
    <source>
        <strain evidence="8 9">GSW-M26</strain>
    </source>
</reference>
<feature type="transmembrane region" description="Helical" evidence="6">
    <location>
        <begin position="12"/>
        <end position="30"/>
    </location>
</feature>
<feature type="transmembrane region" description="Helical" evidence="6">
    <location>
        <begin position="176"/>
        <end position="193"/>
    </location>
</feature>
<feature type="transmembrane region" description="Helical" evidence="6">
    <location>
        <begin position="140"/>
        <end position="161"/>
    </location>
</feature>
<feature type="domain" description="VTT" evidence="7">
    <location>
        <begin position="30"/>
        <end position="160"/>
    </location>
</feature>
<dbReference type="PANTHER" id="PTHR42709:SF6">
    <property type="entry name" value="UNDECAPRENYL PHOSPHATE TRANSPORTER A"/>
    <property type="match status" value="1"/>
</dbReference>
<evidence type="ECO:0000313" key="8">
    <source>
        <dbReference type="EMBL" id="KIT16684.1"/>
    </source>
</evidence>
<keyword evidence="3 6" id="KW-0812">Transmembrane</keyword>
<dbReference type="STRING" id="935700.jaqu_14720"/>
<evidence type="ECO:0000256" key="2">
    <source>
        <dbReference type="ARBA" id="ARBA00022475"/>
    </source>
</evidence>
<protein>
    <submittedName>
        <fullName evidence="8">YqjA protein</fullName>
    </submittedName>
</protein>
<evidence type="ECO:0000256" key="5">
    <source>
        <dbReference type="ARBA" id="ARBA00023136"/>
    </source>
</evidence>
<organism evidence="8 9">
    <name type="scientific">Jannaschia aquimarina</name>
    <dbReference type="NCBI Taxonomy" id="935700"/>
    <lineage>
        <taxon>Bacteria</taxon>
        <taxon>Pseudomonadati</taxon>
        <taxon>Pseudomonadota</taxon>
        <taxon>Alphaproteobacteria</taxon>
        <taxon>Rhodobacterales</taxon>
        <taxon>Roseobacteraceae</taxon>
        <taxon>Jannaschia</taxon>
    </lineage>
</organism>
<proteinExistence type="predicted"/>
<dbReference type="Pfam" id="PF09335">
    <property type="entry name" value="VTT_dom"/>
    <property type="match status" value="1"/>
</dbReference>
<gene>
    <name evidence="8" type="primary">yqjA</name>
    <name evidence="8" type="ORF">jaqu_14720</name>
</gene>
<dbReference type="OrthoDB" id="9813426at2"/>
<accession>A0A0D1EGA2</accession>
<evidence type="ECO:0000256" key="6">
    <source>
        <dbReference type="SAM" id="Phobius"/>
    </source>
</evidence>
<feature type="transmembrane region" description="Helical" evidence="6">
    <location>
        <begin position="50"/>
        <end position="71"/>
    </location>
</feature>
<evidence type="ECO:0000259" key="7">
    <source>
        <dbReference type="Pfam" id="PF09335"/>
    </source>
</evidence>
<keyword evidence="2" id="KW-1003">Cell membrane</keyword>
<sequence>MFEWVLSVMARAGYGGLAFLMLAENVFPPIPSEVVMPLAGFLSARGDFWLPWAILAGLVGTVLGALFWYWVGMAIGTARLRRVTERHGRWLTLSPTDVEKAEIYFRERGLMAVFAGRMLPGLRTLISVPAGMARMPMGPFLLATTAGSLIWIGGLAILGYILESQYDRIHAWLDPAIWVVVGAVAGVYFWRLFRQESRR</sequence>
<evidence type="ECO:0000256" key="1">
    <source>
        <dbReference type="ARBA" id="ARBA00004651"/>
    </source>
</evidence>
<evidence type="ECO:0000313" key="9">
    <source>
        <dbReference type="Proteomes" id="UP000032232"/>
    </source>
</evidence>
<comment type="subcellular location">
    <subcellularLocation>
        <location evidence="1">Cell membrane</location>
        <topology evidence="1">Multi-pass membrane protein</topology>
    </subcellularLocation>
</comment>
<dbReference type="InterPro" id="IPR032816">
    <property type="entry name" value="VTT_dom"/>
</dbReference>
<dbReference type="InterPro" id="IPR051311">
    <property type="entry name" value="DedA_domain"/>
</dbReference>
<dbReference type="PATRIC" id="fig|935700.4.peg.1524"/>
<dbReference type="RefSeq" id="WP_043918310.1">
    <property type="nucleotide sequence ID" value="NZ_FZPF01000001.1"/>
</dbReference>